<protein>
    <submittedName>
        <fullName evidence="1">Uncharacterized protein</fullName>
    </submittedName>
</protein>
<evidence type="ECO:0000313" key="2">
    <source>
        <dbReference type="Proteomes" id="UP000217790"/>
    </source>
</evidence>
<name>A0A2H3D8H8_ARMGA</name>
<proteinExistence type="predicted"/>
<sequence length="95" mass="10876">QTMNLLRDMVVEKETITQFVKANGAMQSILTNLWDERLEETLKTGIGYFHEAMDRQDKWMVQHLFDSGSVQVVVASEDTPQSIPVPSYMVIVMDI</sequence>
<accession>A0A2H3D8H8</accession>
<reference evidence="2" key="1">
    <citation type="journal article" date="2017" name="Nat. Ecol. Evol.">
        <title>Genome expansion and lineage-specific genetic innovations in the forest pathogenic fungi Armillaria.</title>
        <authorList>
            <person name="Sipos G."/>
            <person name="Prasanna A.N."/>
            <person name="Walter M.C."/>
            <person name="O'Connor E."/>
            <person name="Balint B."/>
            <person name="Krizsan K."/>
            <person name="Kiss B."/>
            <person name="Hess J."/>
            <person name="Varga T."/>
            <person name="Slot J."/>
            <person name="Riley R."/>
            <person name="Boka B."/>
            <person name="Rigling D."/>
            <person name="Barry K."/>
            <person name="Lee J."/>
            <person name="Mihaltcheva S."/>
            <person name="LaButti K."/>
            <person name="Lipzen A."/>
            <person name="Waldron R."/>
            <person name="Moloney N.M."/>
            <person name="Sperisen C."/>
            <person name="Kredics L."/>
            <person name="Vagvoelgyi C."/>
            <person name="Patrignani A."/>
            <person name="Fitzpatrick D."/>
            <person name="Nagy I."/>
            <person name="Doyle S."/>
            <person name="Anderson J.B."/>
            <person name="Grigoriev I.V."/>
            <person name="Gueldener U."/>
            <person name="Muensterkoetter M."/>
            <person name="Nagy L.G."/>
        </authorList>
    </citation>
    <scope>NUCLEOTIDE SEQUENCE [LARGE SCALE GENOMIC DNA]</scope>
    <source>
        <strain evidence="2">Ar21-2</strain>
    </source>
</reference>
<gene>
    <name evidence="1" type="ORF">ARMGADRAFT_934437</name>
</gene>
<evidence type="ECO:0000313" key="1">
    <source>
        <dbReference type="EMBL" id="PBK90074.1"/>
    </source>
</evidence>
<dbReference type="AlphaFoldDB" id="A0A2H3D8H8"/>
<dbReference type="Gene3D" id="3.40.50.300">
    <property type="entry name" value="P-loop containing nucleotide triphosphate hydrolases"/>
    <property type="match status" value="1"/>
</dbReference>
<dbReference type="STRING" id="47427.A0A2H3D8H8"/>
<dbReference type="InterPro" id="IPR027417">
    <property type="entry name" value="P-loop_NTPase"/>
</dbReference>
<feature type="non-terminal residue" evidence="1">
    <location>
        <position position="1"/>
    </location>
</feature>
<dbReference type="Proteomes" id="UP000217790">
    <property type="component" value="Unassembled WGS sequence"/>
</dbReference>
<dbReference type="EMBL" id="KZ293666">
    <property type="protein sequence ID" value="PBK90074.1"/>
    <property type="molecule type" value="Genomic_DNA"/>
</dbReference>
<keyword evidence="2" id="KW-1185">Reference proteome</keyword>
<dbReference type="InParanoid" id="A0A2H3D8H8"/>
<dbReference type="OrthoDB" id="3214865at2759"/>
<dbReference type="SUPFAM" id="SSF52540">
    <property type="entry name" value="P-loop containing nucleoside triphosphate hydrolases"/>
    <property type="match status" value="1"/>
</dbReference>
<organism evidence="1 2">
    <name type="scientific">Armillaria gallica</name>
    <name type="common">Bulbous honey fungus</name>
    <name type="synonym">Armillaria bulbosa</name>
    <dbReference type="NCBI Taxonomy" id="47427"/>
    <lineage>
        <taxon>Eukaryota</taxon>
        <taxon>Fungi</taxon>
        <taxon>Dikarya</taxon>
        <taxon>Basidiomycota</taxon>
        <taxon>Agaricomycotina</taxon>
        <taxon>Agaricomycetes</taxon>
        <taxon>Agaricomycetidae</taxon>
        <taxon>Agaricales</taxon>
        <taxon>Marasmiineae</taxon>
        <taxon>Physalacriaceae</taxon>
        <taxon>Armillaria</taxon>
    </lineage>
</organism>